<proteinExistence type="predicted"/>
<sequence>MPLEVIYIVRDEFRSNWLVDPKTGDNKAHVRLPTGSVADPALSDYGIDQACELAAHLANTNARRDDDGSGFDPDETIVMMVHTTAIEDSVTRGASYIDWFKGSNLRRTEIVIIVGIVCSVLSPYVINPTA</sequence>
<accession>A0ABP0BY20</accession>
<dbReference type="Proteomes" id="UP001642406">
    <property type="component" value="Unassembled WGS sequence"/>
</dbReference>
<comment type="caution">
    <text evidence="1">The sequence shown here is derived from an EMBL/GenBank/DDBJ whole genome shotgun (WGS) entry which is preliminary data.</text>
</comment>
<dbReference type="EMBL" id="CAWUHC010000050">
    <property type="protein sequence ID" value="CAK7224637.1"/>
    <property type="molecule type" value="Genomic_DNA"/>
</dbReference>
<gene>
    <name evidence="1" type="ORF">SBRCBS47491_005617</name>
</gene>
<organism evidence="1 2">
    <name type="scientific">Sporothrix bragantina</name>
    <dbReference type="NCBI Taxonomy" id="671064"/>
    <lineage>
        <taxon>Eukaryota</taxon>
        <taxon>Fungi</taxon>
        <taxon>Dikarya</taxon>
        <taxon>Ascomycota</taxon>
        <taxon>Pezizomycotina</taxon>
        <taxon>Sordariomycetes</taxon>
        <taxon>Sordariomycetidae</taxon>
        <taxon>Ophiostomatales</taxon>
        <taxon>Ophiostomataceae</taxon>
        <taxon>Sporothrix</taxon>
    </lineage>
</organism>
<protein>
    <submittedName>
        <fullName evidence="1">Uncharacterized protein</fullName>
    </submittedName>
</protein>
<keyword evidence="2" id="KW-1185">Reference proteome</keyword>
<dbReference type="Gene3D" id="3.40.50.1240">
    <property type="entry name" value="Phosphoglycerate mutase-like"/>
    <property type="match status" value="1"/>
</dbReference>
<evidence type="ECO:0000313" key="2">
    <source>
        <dbReference type="Proteomes" id="UP001642406"/>
    </source>
</evidence>
<name>A0ABP0BY20_9PEZI</name>
<evidence type="ECO:0000313" key="1">
    <source>
        <dbReference type="EMBL" id="CAK7224637.1"/>
    </source>
</evidence>
<reference evidence="1 2" key="1">
    <citation type="submission" date="2024-01" db="EMBL/GenBank/DDBJ databases">
        <authorList>
            <person name="Allen C."/>
            <person name="Tagirdzhanova G."/>
        </authorList>
    </citation>
    <scope>NUCLEOTIDE SEQUENCE [LARGE SCALE GENOMIC DNA]</scope>
</reference>
<dbReference type="InterPro" id="IPR029033">
    <property type="entry name" value="His_PPase_superfam"/>
</dbReference>